<keyword evidence="3 4" id="KW-0443">Lipid metabolism</keyword>
<feature type="short sequence motif" description="GXGXXG" evidence="4">
    <location>
        <begin position="258"/>
        <end position="263"/>
    </location>
</feature>
<keyword evidence="1 4" id="KW-0378">Hydrolase</keyword>
<dbReference type="SUPFAM" id="SSF52151">
    <property type="entry name" value="FabD/lysophospholipase-like"/>
    <property type="match status" value="1"/>
</dbReference>
<dbReference type="InterPro" id="IPR045217">
    <property type="entry name" value="PNPLA8-like"/>
</dbReference>
<dbReference type="GO" id="GO:0019369">
    <property type="term" value="P:arachidonate metabolic process"/>
    <property type="evidence" value="ECO:0007669"/>
    <property type="project" value="TreeGrafter"/>
</dbReference>
<dbReference type="PANTHER" id="PTHR24185">
    <property type="entry name" value="CALCIUM-INDEPENDENT PHOSPHOLIPASE A2-GAMMA"/>
    <property type="match status" value="1"/>
</dbReference>
<dbReference type="Proteomes" id="UP001153737">
    <property type="component" value="Chromosome 4"/>
</dbReference>
<feature type="short sequence motif" description="DGA/G" evidence="4">
    <location>
        <begin position="435"/>
        <end position="437"/>
    </location>
</feature>
<evidence type="ECO:0000256" key="3">
    <source>
        <dbReference type="ARBA" id="ARBA00023098"/>
    </source>
</evidence>
<evidence type="ECO:0000259" key="5">
    <source>
        <dbReference type="PROSITE" id="PS51635"/>
    </source>
</evidence>
<feature type="active site" description="Nucleophile" evidence="4">
    <location>
        <position position="292"/>
    </location>
</feature>
<dbReference type="PANTHER" id="PTHR24185:SF1">
    <property type="entry name" value="CALCIUM-INDEPENDENT PHOSPHOLIPASE A2-GAMMA"/>
    <property type="match status" value="1"/>
</dbReference>
<dbReference type="GO" id="GO:0047499">
    <property type="term" value="F:calcium-independent phospholipase A2 activity"/>
    <property type="evidence" value="ECO:0007669"/>
    <property type="project" value="TreeGrafter"/>
</dbReference>
<keyword evidence="7" id="KW-1185">Reference proteome</keyword>
<dbReference type="PROSITE" id="PS51635">
    <property type="entry name" value="PNPLA"/>
    <property type="match status" value="1"/>
</dbReference>
<reference evidence="6" key="1">
    <citation type="submission" date="2022-01" db="EMBL/GenBank/DDBJ databases">
        <authorList>
            <person name="King R."/>
        </authorList>
    </citation>
    <scope>NUCLEOTIDE SEQUENCE</scope>
</reference>
<protein>
    <recommendedName>
        <fullName evidence="5">PNPLA domain-containing protein</fullName>
    </recommendedName>
</protein>
<proteinExistence type="predicted"/>
<evidence type="ECO:0000313" key="7">
    <source>
        <dbReference type="Proteomes" id="UP001153737"/>
    </source>
</evidence>
<feature type="active site" description="Proton acceptor" evidence="4">
    <location>
        <position position="435"/>
    </location>
</feature>
<keyword evidence="2 4" id="KW-0442">Lipid degradation</keyword>
<reference evidence="6" key="2">
    <citation type="submission" date="2022-10" db="EMBL/GenBank/DDBJ databases">
        <authorList>
            <consortium name="ENA_rothamsted_submissions"/>
            <consortium name="culmorum"/>
            <person name="King R."/>
        </authorList>
    </citation>
    <scope>NUCLEOTIDE SEQUENCE</scope>
</reference>
<dbReference type="InterPro" id="IPR002641">
    <property type="entry name" value="PNPLA_dom"/>
</dbReference>
<dbReference type="Gene3D" id="3.40.1090.10">
    <property type="entry name" value="Cytosolic phospholipase A2 catalytic domain"/>
    <property type="match status" value="1"/>
</dbReference>
<feature type="short sequence motif" description="GXSXG" evidence="4">
    <location>
        <begin position="290"/>
        <end position="294"/>
    </location>
</feature>
<evidence type="ECO:0000256" key="4">
    <source>
        <dbReference type="PROSITE-ProRule" id="PRU01161"/>
    </source>
</evidence>
<name>A0A9N9X605_PHACE</name>
<dbReference type="InterPro" id="IPR016035">
    <property type="entry name" value="Acyl_Trfase/lysoPLipase"/>
</dbReference>
<dbReference type="CDD" id="cd07211">
    <property type="entry name" value="Pat_PNPLA8"/>
    <property type="match status" value="1"/>
</dbReference>
<dbReference type="GO" id="GO:0016042">
    <property type="term" value="P:lipid catabolic process"/>
    <property type="evidence" value="ECO:0007669"/>
    <property type="project" value="UniProtKB-UniRule"/>
</dbReference>
<dbReference type="AlphaFoldDB" id="A0A9N9X605"/>
<evidence type="ECO:0000256" key="2">
    <source>
        <dbReference type="ARBA" id="ARBA00022963"/>
    </source>
</evidence>
<evidence type="ECO:0000313" key="6">
    <source>
        <dbReference type="EMBL" id="CAG9821065.1"/>
    </source>
</evidence>
<feature type="domain" description="PNPLA" evidence="5">
    <location>
        <begin position="254"/>
        <end position="448"/>
    </location>
</feature>
<accession>A0A9N9X605</accession>
<dbReference type="EMBL" id="OU896710">
    <property type="protein sequence ID" value="CAG9821065.1"/>
    <property type="molecule type" value="Genomic_DNA"/>
</dbReference>
<dbReference type="OrthoDB" id="630895at2759"/>
<evidence type="ECO:0000256" key="1">
    <source>
        <dbReference type="ARBA" id="ARBA00022801"/>
    </source>
</evidence>
<gene>
    <name evidence="6" type="ORF">PHAECO_LOCUS8443</name>
</gene>
<dbReference type="Pfam" id="PF01734">
    <property type="entry name" value="Patatin"/>
    <property type="match status" value="1"/>
</dbReference>
<organism evidence="6 7">
    <name type="scientific">Phaedon cochleariae</name>
    <name type="common">Mustard beetle</name>
    <dbReference type="NCBI Taxonomy" id="80249"/>
    <lineage>
        <taxon>Eukaryota</taxon>
        <taxon>Metazoa</taxon>
        <taxon>Ecdysozoa</taxon>
        <taxon>Arthropoda</taxon>
        <taxon>Hexapoda</taxon>
        <taxon>Insecta</taxon>
        <taxon>Pterygota</taxon>
        <taxon>Neoptera</taxon>
        <taxon>Endopterygota</taxon>
        <taxon>Coleoptera</taxon>
        <taxon>Polyphaga</taxon>
        <taxon>Cucujiformia</taxon>
        <taxon>Chrysomeloidea</taxon>
        <taxon>Chrysomelidae</taxon>
        <taxon>Chrysomelinae</taxon>
        <taxon>Chrysomelini</taxon>
        <taxon>Phaedon</taxon>
    </lineage>
</organism>
<dbReference type="GO" id="GO:0016020">
    <property type="term" value="C:membrane"/>
    <property type="evidence" value="ECO:0007669"/>
    <property type="project" value="TreeGrafter"/>
</dbReference>
<sequence>MSYIFKMSTITKNLSNCRRCRVSTVSPIKSKRRLNSGSSNVVDMAKMHAKSIVMNQWRLINELKSYFSKFTNDKTFENALNKEFAQFLQKVDPKTYGTDFMRYFTSQTEIMPKKEENKETKQEQSRLSLPAVLSGLNINIGNNKEQEKKDNLPRWKTCNRVVSNEAITSRTNQVISALALAETDSTKLRRIEDLISHLVQYPEAKHNAVKEGGIRTLLRIRESTKEQNLLCALNVAFALLGHADPVPGVGIRVLSIDGGGVRGVLVIEMLRKLQELSGKPIYEMFDFICGVSTGAIIATLLVLKQKSLDEVVDIYKTISTKIFTQSTLKGTSNLVWSQSYYDTALWEKLLMDQWKDKLLIDTRRNLTVPNFCAVSAVVNQSRLSAYIFRNYSLPCKVQSQYMGGYNHQVWESVRASAAAPTYFEEYKIGNMLLQDGGILVNNPTAVAIHEAKLLWPNTPIQCVVSFGTGRTVPNPVEPSEPISTPISSSWKKKFFAILDSATDTEGVHTMLSDLLPGNVYYRFNPYLTEMLDIAEIDPNKLEQLKRDTLMYLRRNEDKFQDAVKVLDQKKPLTKKALDWLNLKKEIYGFNQSIS</sequence>